<evidence type="ECO:0000256" key="1">
    <source>
        <dbReference type="SAM" id="MobiDB-lite"/>
    </source>
</evidence>
<gene>
    <name evidence="3" type="ORF">RY831_01410</name>
</gene>
<sequence>MKKQKKSSGGKGRRPQGNAPLPRKAGQEAVRKTAGPSGKAHEPHPREKSPQHPQARRKPHRADDEQKRKLWDRKQAELAARRAAAETRRLEEDHARRRKARNIAWSASGVSVAALAGALAWYFA</sequence>
<keyword evidence="4" id="KW-1185">Reference proteome</keyword>
<name>A0ABU6J2M8_9BURK</name>
<comment type="caution">
    <text evidence="3">The sequence shown here is derived from an EMBL/GenBank/DDBJ whole genome shotgun (WGS) entry which is preliminary data.</text>
</comment>
<dbReference type="EMBL" id="JAWIIV010000001">
    <property type="protein sequence ID" value="MEC4717795.1"/>
    <property type="molecule type" value="Genomic_DNA"/>
</dbReference>
<keyword evidence="2" id="KW-1133">Transmembrane helix</keyword>
<evidence type="ECO:0000256" key="2">
    <source>
        <dbReference type="SAM" id="Phobius"/>
    </source>
</evidence>
<feature type="transmembrane region" description="Helical" evidence="2">
    <location>
        <begin position="103"/>
        <end position="123"/>
    </location>
</feature>
<dbReference type="Proteomes" id="UP001352263">
    <property type="component" value="Unassembled WGS sequence"/>
</dbReference>
<proteinExistence type="predicted"/>
<keyword evidence="2" id="KW-0812">Transmembrane</keyword>
<feature type="compositionally biased region" description="Basic residues" evidence="1">
    <location>
        <begin position="1"/>
        <end position="14"/>
    </location>
</feature>
<accession>A0ABU6J2M8</accession>
<evidence type="ECO:0000313" key="3">
    <source>
        <dbReference type="EMBL" id="MEC4717795.1"/>
    </source>
</evidence>
<keyword evidence="2" id="KW-0472">Membrane</keyword>
<reference evidence="3 4" key="1">
    <citation type="submission" date="2023-10" db="EMBL/GenBank/DDBJ databases">
        <title>Noviherbaspirillum sp. CPCC 100848 genome assembly.</title>
        <authorList>
            <person name="Li X.Y."/>
            <person name="Fang X.M."/>
        </authorList>
    </citation>
    <scope>NUCLEOTIDE SEQUENCE [LARGE SCALE GENOMIC DNA]</scope>
    <source>
        <strain evidence="3 4">CPCC 100848</strain>
    </source>
</reference>
<organism evidence="3 4">
    <name type="scientific">Noviherbaspirillum album</name>
    <dbReference type="NCBI Taxonomy" id="3080276"/>
    <lineage>
        <taxon>Bacteria</taxon>
        <taxon>Pseudomonadati</taxon>
        <taxon>Pseudomonadota</taxon>
        <taxon>Betaproteobacteria</taxon>
        <taxon>Burkholderiales</taxon>
        <taxon>Oxalobacteraceae</taxon>
        <taxon>Noviherbaspirillum</taxon>
    </lineage>
</organism>
<protein>
    <submittedName>
        <fullName evidence="3">Uncharacterized protein</fullName>
    </submittedName>
</protein>
<dbReference type="RefSeq" id="WP_326504543.1">
    <property type="nucleotide sequence ID" value="NZ_JAWIIV010000001.1"/>
</dbReference>
<feature type="compositionally biased region" description="Basic and acidic residues" evidence="1">
    <location>
        <begin position="61"/>
        <end position="95"/>
    </location>
</feature>
<evidence type="ECO:0000313" key="4">
    <source>
        <dbReference type="Proteomes" id="UP001352263"/>
    </source>
</evidence>
<feature type="compositionally biased region" description="Basic and acidic residues" evidence="1">
    <location>
        <begin position="39"/>
        <end position="50"/>
    </location>
</feature>
<feature type="region of interest" description="Disordered" evidence="1">
    <location>
        <begin position="1"/>
        <end position="97"/>
    </location>
</feature>